<dbReference type="WBParaSite" id="SBAD_0001314501-mRNA-1">
    <property type="protein sequence ID" value="SBAD_0001314501-mRNA-1"/>
    <property type="gene ID" value="SBAD_0001314501"/>
</dbReference>
<evidence type="ECO:0000313" key="1">
    <source>
        <dbReference type="EMBL" id="VDP51398.1"/>
    </source>
</evidence>
<accession>A0A183JA37</accession>
<dbReference type="Proteomes" id="UP000270296">
    <property type="component" value="Unassembled WGS sequence"/>
</dbReference>
<gene>
    <name evidence="1" type="ORF">SBAD_LOCUS12735</name>
</gene>
<dbReference type="AlphaFoldDB" id="A0A183JA37"/>
<protein>
    <submittedName>
        <fullName evidence="3">F-box domain-containing protein</fullName>
    </submittedName>
</protein>
<dbReference type="EMBL" id="UZAM01018635">
    <property type="protein sequence ID" value="VDP51398.1"/>
    <property type="molecule type" value="Genomic_DNA"/>
</dbReference>
<name>A0A183JA37_9BILA</name>
<organism evidence="3">
    <name type="scientific">Soboliphyme baturini</name>
    <dbReference type="NCBI Taxonomy" id="241478"/>
    <lineage>
        <taxon>Eukaryota</taxon>
        <taxon>Metazoa</taxon>
        <taxon>Ecdysozoa</taxon>
        <taxon>Nematoda</taxon>
        <taxon>Enoplea</taxon>
        <taxon>Dorylaimia</taxon>
        <taxon>Dioctophymatida</taxon>
        <taxon>Dioctophymatoidea</taxon>
        <taxon>Soboliphymatidae</taxon>
        <taxon>Soboliphyme</taxon>
    </lineage>
</organism>
<reference evidence="1 2" key="2">
    <citation type="submission" date="2018-11" db="EMBL/GenBank/DDBJ databases">
        <authorList>
            <consortium name="Pathogen Informatics"/>
        </authorList>
    </citation>
    <scope>NUCLEOTIDE SEQUENCE [LARGE SCALE GENOMIC DNA]</scope>
</reference>
<evidence type="ECO:0000313" key="2">
    <source>
        <dbReference type="Proteomes" id="UP000270296"/>
    </source>
</evidence>
<sequence length="115" mass="12956">MELKEAKSKLTIKDIPAEDRVRLERVCSAWRVAVRSLCWSDFRCFIYTKIPFSSVHVSRYGRDLFCIDSSDRALLPLLGRCGNRIVAVNFLGSGSSNSVAESQTLLVIFQLCPNL</sequence>
<reference evidence="3" key="1">
    <citation type="submission" date="2016-06" db="UniProtKB">
        <authorList>
            <consortium name="WormBaseParasite"/>
        </authorList>
    </citation>
    <scope>IDENTIFICATION</scope>
</reference>
<proteinExistence type="predicted"/>
<evidence type="ECO:0000313" key="3">
    <source>
        <dbReference type="WBParaSite" id="SBAD_0001314501-mRNA-1"/>
    </source>
</evidence>
<keyword evidence="2" id="KW-1185">Reference proteome</keyword>